<organism evidence="2 3">
    <name type="scientific">Clostridium aquiflavi</name>
    <dbReference type="NCBI Taxonomy" id="3073603"/>
    <lineage>
        <taxon>Bacteria</taxon>
        <taxon>Bacillati</taxon>
        <taxon>Bacillota</taxon>
        <taxon>Clostridia</taxon>
        <taxon>Eubacteriales</taxon>
        <taxon>Clostridiaceae</taxon>
        <taxon>Clostridium</taxon>
    </lineage>
</organism>
<name>A0ABU1EIF6_9CLOT</name>
<sequence length="496" mass="57864">MDIATFFYEDNREMSHQQLAVFLSTLLKHFSNNCSMRIFHGLVLFECLGEKISSVKLNDEKEISFNMSKDTKMHIKAYKHFCNEIQVSQNSIKQLFSLDDFEKGIYSITVVGEFKEALIDIDKLLNMMDLTYKGYAILDYSLLLNYLLFVDYMEDNCMILDGKAIISDNIFKCDILEYLFDEQCTFVDIDTYKTIIEDNAMFNKNNRFVDEENKNYLFESKQVNESTFWQLLTEQAFYSLINNSDAISNFEINVKRRLSNKDIDDMSKKLLGYCLNKQNTKGKDKAIVFEKTLGFNKDNYYLLEAQLKEGLKNSILKFKDINKYGFPFSAFIEVQGIDGNRKTIETGWIFEPHNAEKIRLVTAYVANQKKQIKGKVSNLFIEKTIIDYYKKLLQKAKEYAVESNKEYEITPMVISSHLGKKDIVPQGEYGYSFLEIKDKEFALWLINNEEARLYEGVCKINIDICFSYQLSKNYAKHMAEVFEINGISTDVVSIYD</sequence>
<evidence type="ECO:0000313" key="2">
    <source>
        <dbReference type="EMBL" id="MDR5588013.1"/>
    </source>
</evidence>
<dbReference type="RefSeq" id="WP_309556649.1">
    <property type="nucleotide sequence ID" value="NZ_JAVJAN010000028.1"/>
</dbReference>
<feature type="domain" description="DUF6883" evidence="1">
    <location>
        <begin position="267"/>
        <end position="366"/>
    </location>
</feature>
<dbReference type="Pfam" id="PF21814">
    <property type="entry name" value="DUF6883"/>
    <property type="match status" value="1"/>
</dbReference>
<dbReference type="InterPro" id="IPR049250">
    <property type="entry name" value="DUF6883"/>
</dbReference>
<evidence type="ECO:0000313" key="3">
    <source>
        <dbReference type="Proteomes" id="UP001256646"/>
    </source>
</evidence>
<gene>
    <name evidence="2" type="ORF">RGC78_11095</name>
</gene>
<comment type="caution">
    <text evidence="2">The sequence shown here is derived from an EMBL/GenBank/DDBJ whole genome shotgun (WGS) entry which is preliminary data.</text>
</comment>
<dbReference type="Proteomes" id="UP001256646">
    <property type="component" value="Unassembled WGS sequence"/>
</dbReference>
<evidence type="ECO:0000259" key="1">
    <source>
        <dbReference type="Pfam" id="PF21814"/>
    </source>
</evidence>
<protein>
    <recommendedName>
        <fullName evidence="1">DUF6883 domain-containing protein</fullName>
    </recommendedName>
</protein>
<reference evidence="2 3" key="1">
    <citation type="submission" date="2023-09" db="EMBL/GenBank/DDBJ databases">
        <authorList>
            <person name="Zhai L."/>
        </authorList>
    </citation>
    <scope>NUCLEOTIDE SEQUENCE [LARGE SCALE GENOMIC DNA]</scope>
    <source>
        <strain evidence="2 3">5 N-1</strain>
    </source>
</reference>
<keyword evidence="3" id="KW-1185">Reference proteome</keyword>
<dbReference type="EMBL" id="JAVJAN010000028">
    <property type="protein sequence ID" value="MDR5588013.1"/>
    <property type="molecule type" value="Genomic_DNA"/>
</dbReference>
<accession>A0ABU1EIF6</accession>
<proteinExistence type="predicted"/>